<evidence type="ECO:0000313" key="2">
    <source>
        <dbReference type="Proteomes" id="UP000304953"/>
    </source>
</evidence>
<comment type="caution">
    <text evidence="1">The sequence shown here is derived from an EMBL/GenBank/DDBJ whole genome shotgun (WGS) entry which is preliminary data.</text>
</comment>
<reference evidence="1" key="1">
    <citation type="submission" date="2019-04" db="EMBL/GenBank/DDBJ databases">
        <title>Microbes associate with the intestines of laboratory mice.</title>
        <authorList>
            <person name="Navarre W."/>
            <person name="Wong E."/>
            <person name="Huang K."/>
            <person name="Tropini C."/>
            <person name="Ng K."/>
            <person name="Yu B."/>
        </authorList>
    </citation>
    <scope>NUCLEOTIDE SEQUENCE</scope>
    <source>
        <strain evidence="1">NM01_1-7b</strain>
    </source>
</reference>
<name>A0AC61RXS5_9FIRM</name>
<dbReference type="Proteomes" id="UP000304953">
    <property type="component" value="Unassembled WGS sequence"/>
</dbReference>
<proteinExistence type="predicted"/>
<dbReference type="EMBL" id="SRYA01000014">
    <property type="protein sequence ID" value="TGY96639.1"/>
    <property type="molecule type" value="Genomic_DNA"/>
</dbReference>
<evidence type="ECO:0000313" key="1">
    <source>
        <dbReference type="EMBL" id="TGY96639.1"/>
    </source>
</evidence>
<organism evidence="1 2">
    <name type="scientific">Petralouisia muris</name>
    <dbReference type="NCBI Taxonomy" id="3032872"/>
    <lineage>
        <taxon>Bacteria</taxon>
        <taxon>Bacillati</taxon>
        <taxon>Bacillota</taxon>
        <taxon>Clostridia</taxon>
        <taxon>Lachnospirales</taxon>
        <taxon>Lachnospiraceae</taxon>
        <taxon>Petralouisia</taxon>
    </lineage>
</organism>
<sequence length="295" mass="34256">MVLKFQDEQYELISKIKTTGSGAIDLYVACDAAGTEGVRYTVACVNDMELARKLVPVTTRNNINYTFKDFQTSFNAEGKYYIVFSHASGKTLQQAMEQGNYNLLERLQLMKNIFAQIFLLNMPECFLYEVLRKDNIVVGEDLSVRFNYFFTEVDYYWQIQEKDCISRVSGLVQEMFLKELEQKSSRELMKYARDMEEGRLVYLWDSYVAYDNIYESVLTKSEQQELKPGRIWWRVWEGLKKIFPKIRAVLAALLIGSAALYLLLTLPNPVLSDKGISFQKIGTLEIQETGRMKKK</sequence>
<gene>
    <name evidence="1" type="ORF">E5329_08745</name>
</gene>
<accession>A0AC61RXS5</accession>
<protein>
    <submittedName>
        <fullName evidence="1">Uncharacterized protein</fullName>
    </submittedName>
</protein>
<keyword evidence="2" id="KW-1185">Reference proteome</keyword>